<reference evidence="7 8" key="1">
    <citation type="submission" date="2021-02" db="EMBL/GenBank/DDBJ databases">
        <title>De Novo genome assembly of isolated myxobacteria.</title>
        <authorList>
            <person name="Stevens D.C."/>
        </authorList>
    </citation>
    <scope>NUCLEOTIDE SEQUENCE [LARGE SCALE GENOMIC DNA]</scope>
    <source>
        <strain evidence="8">SCPEA02</strain>
    </source>
</reference>
<dbReference type="SUPFAM" id="SSF47384">
    <property type="entry name" value="Homodimeric domain of signal transducing histidine kinase"/>
    <property type="match status" value="1"/>
</dbReference>
<evidence type="ECO:0000256" key="5">
    <source>
        <dbReference type="ARBA" id="ARBA00022777"/>
    </source>
</evidence>
<dbReference type="CDD" id="cd00082">
    <property type="entry name" value="HisKA"/>
    <property type="match status" value="1"/>
</dbReference>
<dbReference type="Gene3D" id="1.10.287.130">
    <property type="match status" value="1"/>
</dbReference>
<keyword evidence="4" id="KW-0808">Transferase</keyword>
<dbReference type="InterPro" id="IPR003594">
    <property type="entry name" value="HATPase_dom"/>
</dbReference>
<gene>
    <name evidence="7" type="ORF">JY651_27070</name>
</gene>
<dbReference type="InterPro" id="IPR035965">
    <property type="entry name" value="PAS-like_dom_sf"/>
</dbReference>
<dbReference type="EMBL" id="CP071090">
    <property type="protein sequence ID" value="QSQ19010.1"/>
    <property type="molecule type" value="Genomic_DNA"/>
</dbReference>
<evidence type="ECO:0000313" key="8">
    <source>
        <dbReference type="Proteomes" id="UP000662747"/>
    </source>
</evidence>
<dbReference type="InterPro" id="IPR003661">
    <property type="entry name" value="HisK_dim/P_dom"/>
</dbReference>
<dbReference type="Pfam" id="PF13188">
    <property type="entry name" value="PAS_8"/>
    <property type="match status" value="1"/>
</dbReference>
<dbReference type="Proteomes" id="UP000662747">
    <property type="component" value="Chromosome"/>
</dbReference>
<dbReference type="InterPro" id="IPR036890">
    <property type="entry name" value="HATPase_C_sf"/>
</dbReference>
<organism evidence="7 8">
    <name type="scientific">Pyxidicoccus parkwayensis</name>
    <dbReference type="NCBI Taxonomy" id="2813578"/>
    <lineage>
        <taxon>Bacteria</taxon>
        <taxon>Pseudomonadati</taxon>
        <taxon>Myxococcota</taxon>
        <taxon>Myxococcia</taxon>
        <taxon>Myxococcales</taxon>
        <taxon>Cystobacterineae</taxon>
        <taxon>Myxococcaceae</taxon>
        <taxon>Pyxidicoccus</taxon>
    </lineage>
</organism>
<evidence type="ECO:0000256" key="4">
    <source>
        <dbReference type="ARBA" id="ARBA00022679"/>
    </source>
</evidence>
<dbReference type="Gene3D" id="3.30.565.10">
    <property type="entry name" value="Histidine kinase-like ATPase, C-terminal domain"/>
    <property type="match status" value="1"/>
</dbReference>
<dbReference type="Pfam" id="PF02518">
    <property type="entry name" value="HATPase_c"/>
    <property type="match status" value="1"/>
</dbReference>
<dbReference type="SMART" id="SM00387">
    <property type="entry name" value="HATPase_c"/>
    <property type="match status" value="1"/>
</dbReference>
<keyword evidence="5" id="KW-0418">Kinase</keyword>
<dbReference type="Pfam" id="PF08448">
    <property type="entry name" value="PAS_4"/>
    <property type="match status" value="1"/>
</dbReference>
<evidence type="ECO:0000259" key="6">
    <source>
        <dbReference type="PROSITE" id="PS50109"/>
    </source>
</evidence>
<dbReference type="InterPro" id="IPR013656">
    <property type="entry name" value="PAS_4"/>
</dbReference>
<sequence>MGEGSAAWKGPAHSRAVPISQPSPVELLLQVGASLHAALVVDIHGRIVWMDPVLAGAAGWRSDSPVGRCMEEVLGRLPWLRHALDEALTGTNGVCEDCEEEQRLSAVVVPVFAEDGTQVGACARLRMDGPPKPAAPSGQRADAAAEERQARERLEHQTSLLRATFDSITDGVIVVDLSRRITAYNKRFQEMWELTDEMLEERDAEKALARAVPLVKDPERFVTRVRDAFEPSLTVQRDIVELRDGRVFERKSIPQRLGEAIIGRIWSYRDVTAERHALSEQERLLAAEHRARERLEESFALLDTFLKHAPIGLGFIGRDLRYLRINDALATLHGRRREEEIGKTVREMTPHVAPVVEPLMRRVMETGTPIIGIDMEGEVPATPGERRHWNVSYYPVRTESGTVLGVGAVVVEVTAERRAQAEREHLLREAQEAIRIRDDFMSIAAHELKTPLTPLKLHLQMLKAQADAGRPVSPRHVHKALSQLARLSVLVNDLLDTSRIQAGKLELVREPISLRALIREVLSDFRGTSPLHSLELDAPQDPFVVLGDRSRLAQVLTNLVENAFKYSPTGGTVHVTARRLGSEACVSVRDSGIGIPEDQQAHLFERFFRARNAPISGFGGLGLGLYICRDIIERHGGRIWVESEVEHGSTFHFALPVMAGYSDQ</sequence>
<proteinExistence type="predicted"/>
<name>A0ABX7NJQ9_9BACT</name>
<dbReference type="CDD" id="cd00075">
    <property type="entry name" value="HATPase"/>
    <property type="match status" value="1"/>
</dbReference>
<evidence type="ECO:0000256" key="3">
    <source>
        <dbReference type="ARBA" id="ARBA00022553"/>
    </source>
</evidence>
<dbReference type="Gene3D" id="3.30.450.20">
    <property type="entry name" value="PAS domain"/>
    <property type="match status" value="2"/>
</dbReference>
<protein>
    <recommendedName>
        <fullName evidence="2">histidine kinase</fullName>
        <ecNumber evidence="2">2.7.13.3</ecNumber>
    </recommendedName>
</protein>
<dbReference type="Pfam" id="PF00512">
    <property type="entry name" value="HisKA"/>
    <property type="match status" value="1"/>
</dbReference>
<evidence type="ECO:0000256" key="2">
    <source>
        <dbReference type="ARBA" id="ARBA00012438"/>
    </source>
</evidence>
<dbReference type="InterPro" id="IPR005467">
    <property type="entry name" value="His_kinase_dom"/>
</dbReference>
<keyword evidence="3" id="KW-0597">Phosphoprotein</keyword>
<dbReference type="PRINTS" id="PR00344">
    <property type="entry name" value="BCTRLSENSOR"/>
</dbReference>
<keyword evidence="8" id="KW-1185">Reference proteome</keyword>
<evidence type="ECO:0000256" key="1">
    <source>
        <dbReference type="ARBA" id="ARBA00000085"/>
    </source>
</evidence>
<dbReference type="InterPro" id="IPR004358">
    <property type="entry name" value="Sig_transdc_His_kin-like_C"/>
</dbReference>
<dbReference type="SMART" id="SM00388">
    <property type="entry name" value="HisKA"/>
    <property type="match status" value="1"/>
</dbReference>
<dbReference type="SUPFAM" id="SSF55874">
    <property type="entry name" value="ATPase domain of HSP90 chaperone/DNA topoisomerase II/histidine kinase"/>
    <property type="match status" value="1"/>
</dbReference>
<dbReference type="SMART" id="SM00091">
    <property type="entry name" value="PAS"/>
    <property type="match status" value="2"/>
</dbReference>
<dbReference type="InterPro" id="IPR036097">
    <property type="entry name" value="HisK_dim/P_sf"/>
</dbReference>
<dbReference type="PANTHER" id="PTHR43047:SF72">
    <property type="entry name" value="OSMOSENSING HISTIDINE PROTEIN KINASE SLN1"/>
    <property type="match status" value="1"/>
</dbReference>
<dbReference type="InterPro" id="IPR000014">
    <property type="entry name" value="PAS"/>
</dbReference>
<dbReference type="NCBIfam" id="TIGR00229">
    <property type="entry name" value="sensory_box"/>
    <property type="match status" value="1"/>
</dbReference>
<accession>A0ABX7NJQ9</accession>
<comment type="catalytic activity">
    <reaction evidence="1">
        <text>ATP + protein L-histidine = ADP + protein N-phospho-L-histidine.</text>
        <dbReference type="EC" id="2.7.13.3"/>
    </reaction>
</comment>
<dbReference type="EC" id="2.7.13.3" evidence="2"/>
<dbReference type="SUPFAM" id="SSF55785">
    <property type="entry name" value="PYP-like sensor domain (PAS domain)"/>
    <property type="match status" value="2"/>
</dbReference>
<evidence type="ECO:0000313" key="7">
    <source>
        <dbReference type="EMBL" id="QSQ19010.1"/>
    </source>
</evidence>
<dbReference type="PANTHER" id="PTHR43047">
    <property type="entry name" value="TWO-COMPONENT HISTIDINE PROTEIN KINASE"/>
    <property type="match status" value="1"/>
</dbReference>
<dbReference type="RefSeq" id="WP_206720598.1">
    <property type="nucleotide sequence ID" value="NZ_CP071090.1"/>
</dbReference>
<dbReference type="PROSITE" id="PS50109">
    <property type="entry name" value="HIS_KIN"/>
    <property type="match status" value="1"/>
</dbReference>
<feature type="domain" description="Histidine kinase" evidence="6">
    <location>
        <begin position="443"/>
        <end position="659"/>
    </location>
</feature>